<sequence length="342" mass="39160">MYQLNTLTLKDKQRQDWDNFVYACDEASFFHLSGWQDIISSVGHTCYYLYATQNHSIVGVLPLARVKSFLFGDALVSTPFCVYGGAIGSADVKRFLESAAQQLATQLQVQHLELRNQRLEPNQLYTRVQHANFASPLADTPELILAAIKKKQRAVIRHALNESLEYTLDPAIDDFYHTYSQSVLNLGTPVFSKAFFAKILATFPNETEVLTVRKDNNAISSVLSFYFKGQVLPYYGGGTEQARLLKSNDFMYYQLMCHAQQNKQCQQFDFGRSKIDSGAYHYKKHWGMTATELPYQYYLVTAKALPNLSPNNPKYQFFIRLWKKLPLDFSQWLGPKLAKYLG</sequence>
<dbReference type="STRING" id="1628148.BI198_10615"/>
<evidence type="ECO:0000313" key="3">
    <source>
        <dbReference type="Proteomes" id="UP000242258"/>
    </source>
</evidence>
<organism evidence="2 3">
    <name type="scientific">Rheinheimera salexigens</name>
    <dbReference type="NCBI Taxonomy" id="1628148"/>
    <lineage>
        <taxon>Bacteria</taxon>
        <taxon>Pseudomonadati</taxon>
        <taxon>Pseudomonadota</taxon>
        <taxon>Gammaproteobacteria</taxon>
        <taxon>Chromatiales</taxon>
        <taxon>Chromatiaceae</taxon>
        <taxon>Rheinheimera</taxon>
    </lineage>
</organism>
<dbReference type="OrthoDB" id="9773932at2"/>
<feature type="domain" description="BioF2-like acetyltransferase" evidence="1">
    <location>
        <begin position="167"/>
        <end position="284"/>
    </location>
</feature>
<dbReference type="SUPFAM" id="SSF55729">
    <property type="entry name" value="Acyl-CoA N-acyltransferases (Nat)"/>
    <property type="match status" value="2"/>
</dbReference>
<dbReference type="Proteomes" id="UP000242258">
    <property type="component" value="Unassembled WGS sequence"/>
</dbReference>
<proteinExistence type="predicted"/>
<dbReference type="RefSeq" id="WP_070049535.1">
    <property type="nucleotide sequence ID" value="NZ_CBCSDO010000007.1"/>
</dbReference>
<dbReference type="EMBL" id="MKEK01000001">
    <property type="protein sequence ID" value="OEY69966.1"/>
    <property type="molecule type" value="Genomic_DNA"/>
</dbReference>
<keyword evidence="3" id="KW-1185">Reference proteome</keyword>
<dbReference type="PANTHER" id="PTHR36174:SF1">
    <property type="entry name" value="LIPID II:GLYCINE GLYCYLTRANSFERASE"/>
    <property type="match status" value="1"/>
</dbReference>
<dbReference type="PANTHER" id="PTHR36174">
    <property type="entry name" value="LIPID II:GLYCINE GLYCYLTRANSFERASE"/>
    <property type="match status" value="1"/>
</dbReference>
<gene>
    <name evidence="2" type="ORF">BI198_10615</name>
</gene>
<dbReference type="InterPro" id="IPR038740">
    <property type="entry name" value="BioF2-like_GNAT_dom"/>
</dbReference>
<evidence type="ECO:0000313" key="2">
    <source>
        <dbReference type="EMBL" id="OEY69966.1"/>
    </source>
</evidence>
<reference evidence="3" key="1">
    <citation type="submission" date="2016-09" db="EMBL/GenBank/DDBJ databases">
        <authorList>
            <person name="Wan X."/>
            <person name="Hou S."/>
        </authorList>
    </citation>
    <scope>NUCLEOTIDE SEQUENCE [LARGE SCALE GENOMIC DNA]</scope>
    <source>
        <strain evidence="3">KH87</strain>
    </source>
</reference>
<dbReference type="AlphaFoldDB" id="A0A1E7Q746"/>
<dbReference type="InterPro" id="IPR017469">
    <property type="entry name" value="PEP-CTERM_FemAB-rel"/>
</dbReference>
<dbReference type="InterPro" id="IPR050644">
    <property type="entry name" value="PG_Glycine_Bridge_Synth"/>
</dbReference>
<name>A0A1E7Q746_9GAMM</name>
<dbReference type="Pfam" id="PF13480">
    <property type="entry name" value="Acetyltransf_6"/>
    <property type="match status" value="1"/>
</dbReference>
<protein>
    <submittedName>
        <fullName evidence="2">Peptidoglycan bridge formation protein FemAB</fullName>
    </submittedName>
</protein>
<comment type="caution">
    <text evidence="2">The sequence shown here is derived from an EMBL/GenBank/DDBJ whole genome shotgun (WGS) entry which is preliminary data.</text>
</comment>
<evidence type="ECO:0000259" key="1">
    <source>
        <dbReference type="Pfam" id="PF13480"/>
    </source>
</evidence>
<dbReference type="InterPro" id="IPR016181">
    <property type="entry name" value="Acyl_CoA_acyltransferase"/>
</dbReference>
<dbReference type="NCBIfam" id="TIGR03019">
    <property type="entry name" value="pepcterm_femAB"/>
    <property type="match status" value="1"/>
</dbReference>
<accession>A0A1E7Q746</accession>
<dbReference type="Gene3D" id="3.40.630.30">
    <property type="match status" value="1"/>
</dbReference>